<feature type="region of interest" description="Disordered" evidence="1">
    <location>
        <begin position="1"/>
        <end position="31"/>
    </location>
</feature>
<evidence type="ECO:0000313" key="2">
    <source>
        <dbReference type="EMBL" id="EJD75072.1"/>
    </source>
</evidence>
<organism evidence="2">
    <name type="scientific">Loa loa</name>
    <name type="common">Eye worm</name>
    <name type="synonym">Filaria loa</name>
    <dbReference type="NCBI Taxonomy" id="7209"/>
    <lineage>
        <taxon>Eukaryota</taxon>
        <taxon>Metazoa</taxon>
        <taxon>Ecdysozoa</taxon>
        <taxon>Nematoda</taxon>
        <taxon>Chromadorea</taxon>
        <taxon>Rhabditida</taxon>
        <taxon>Spirurina</taxon>
        <taxon>Spiruromorpha</taxon>
        <taxon>Filarioidea</taxon>
        <taxon>Onchocercidae</taxon>
        <taxon>Loa</taxon>
    </lineage>
</organism>
<dbReference type="GeneID" id="31251730"/>
<dbReference type="InParanoid" id="A0A1S0UH91"/>
<dbReference type="RefSeq" id="XP_020305956.1">
    <property type="nucleotide sequence ID" value="XM_020450370.1"/>
</dbReference>
<dbReference type="AlphaFoldDB" id="A0A1S0UH91"/>
<dbReference type="KEGG" id="loa:LOAG_17708"/>
<dbReference type="EMBL" id="JH712182">
    <property type="protein sequence ID" value="EJD75072.1"/>
    <property type="molecule type" value="Genomic_DNA"/>
</dbReference>
<name>A0A1S0UH91_LOALO</name>
<sequence length="76" mass="8383">MTYTTKVHYVTSSSNSSSSSSSSNDDADDSSSSSIWMSIINMNSQGRKGGRGKGEVDQVEWSFTVEQLRINYLIYS</sequence>
<accession>A0A1S0UH91</accession>
<reference evidence="2" key="1">
    <citation type="submission" date="2012-04" db="EMBL/GenBank/DDBJ databases">
        <title>The Genome Sequence of Loa loa.</title>
        <authorList>
            <consortium name="The Broad Institute Genome Sequencing Platform"/>
            <consortium name="Broad Institute Genome Sequencing Center for Infectious Disease"/>
            <person name="Nutman T.B."/>
            <person name="Fink D.L."/>
            <person name="Russ C."/>
            <person name="Young S."/>
            <person name="Zeng Q."/>
            <person name="Gargeya S."/>
            <person name="Alvarado L."/>
            <person name="Berlin A."/>
            <person name="Chapman S.B."/>
            <person name="Chen Z."/>
            <person name="Freedman E."/>
            <person name="Gellesch M."/>
            <person name="Goldberg J."/>
            <person name="Griggs A."/>
            <person name="Gujja S."/>
            <person name="Heilman E.R."/>
            <person name="Heiman D."/>
            <person name="Howarth C."/>
            <person name="Mehta T."/>
            <person name="Neiman D."/>
            <person name="Pearson M."/>
            <person name="Roberts A."/>
            <person name="Saif S."/>
            <person name="Shea T."/>
            <person name="Shenoy N."/>
            <person name="Sisk P."/>
            <person name="Stolte C."/>
            <person name="Sykes S."/>
            <person name="White J."/>
            <person name="Yandava C."/>
            <person name="Haas B."/>
            <person name="Henn M.R."/>
            <person name="Nusbaum C."/>
            <person name="Birren B."/>
        </authorList>
    </citation>
    <scope>NUCLEOTIDE SEQUENCE [LARGE SCALE GENOMIC DNA]</scope>
</reference>
<gene>
    <name evidence="2" type="ORF">LOAG_17708</name>
</gene>
<dbReference type="CTD" id="31251730"/>
<protein>
    <submittedName>
        <fullName evidence="2">Uncharacterized protein</fullName>
    </submittedName>
</protein>
<proteinExistence type="predicted"/>
<evidence type="ECO:0000256" key="1">
    <source>
        <dbReference type="SAM" id="MobiDB-lite"/>
    </source>
</evidence>
<feature type="compositionally biased region" description="Low complexity" evidence="1">
    <location>
        <begin position="12"/>
        <end position="31"/>
    </location>
</feature>